<evidence type="ECO:0000256" key="2">
    <source>
        <dbReference type="ARBA" id="ARBA00023136"/>
    </source>
</evidence>
<keyword evidence="2 3" id="KW-0472">Membrane</keyword>
<dbReference type="InterPro" id="IPR001466">
    <property type="entry name" value="Beta-lactam-related"/>
</dbReference>
<evidence type="ECO:0000313" key="6">
    <source>
        <dbReference type="EMBL" id="MCJ8013112.1"/>
    </source>
</evidence>
<dbReference type="Gene3D" id="3.40.710.10">
    <property type="entry name" value="DD-peptidase/beta-lactamase superfamily"/>
    <property type="match status" value="1"/>
</dbReference>
<keyword evidence="3" id="KW-1133">Transmembrane helix</keyword>
<dbReference type="SUPFAM" id="SSF56601">
    <property type="entry name" value="beta-lactamase/transpeptidase-like"/>
    <property type="match status" value="1"/>
</dbReference>
<evidence type="ECO:0000256" key="1">
    <source>
        <dbReference type="ARBA" id="ARBA00004370"/>
    </source>
</evidence>
<feature type="transmembrane region" description="Helical" evidence="3">
    <location>
        <begin position="390"/>
        <end position="410"/>
    </location>
</feature>
<reference evidence="6" key="1">
    <citation type="submission" date="2022-04" db="EMBL/GenBank/DDBJ databases">
        <title>Paenibacillus mangrovi sp. nov., a novel endophytic bacterium isolated from bark of Kandelia candel.</title>
        <authorList>
            <person name="Tuo L."/>
        </authorList>
    </citation>
    <scope>NUCLEOTIDE SEQUENCE</scope>
    <source>
        <strain evidence="6">KQZ6P-2</strain>
    </source>
</reference>
<comment type="subcellular location">
    <subcellularLocation>
        <location evidence="1">Membrane</location>
    </subcellularLocation>
</comment>
<sequence length="513" mass="57445">MKVMKPSVKIGMFMIAMILAVSGFTPKIANADSSEKIQKINQFVEQQQSISKIPGISVVIVEKGQTVYQNSFGYADVKAKTPVTDKTLFELGSTSKAFTGLAILQLEKEGLLKRSDDVRKYIPWLELKYNGEPQTITIDQLLHHTSGIPSNSITHIPESNAENALELTVKTLLNQQLDRKPGSSFEYATINYDILGLVIEMVTKQPYDVYMKQHILEPIGMKDSFVGLHQVQSAEMASGYKIGFMKEQAYTPPIYRGNIPAGYMISNTNDIAKWMNLQLGNNLSHAIDKLLIQESHIPDQSVEPFDKNTYYASGWGVQQKNDKPYIFHAGENPTFTSYFIMQPDEQLGVAILANMNTSFTTAIGQGVMDLWEGSNVTNNHSDSYQKLDQIVTILCISACCFCVLFMMLTLRIMGRIARKQRIWTSLNVKRILLLSVHTLIVAAILTLTIIIPKILGMPWTFIKVWAPTTISVFPYCILAACIIYFIFGLSLILTKKMNCSKEKTAARDMGAEM</sequence>
<protein>
    <submittedName>
        <fullName evidence="6">Beta-lactamase family protein</fullName>
    </submittedName>
</protein>
<evidence type="ECO:0000259" key="5">
    <source>
        <dbReference type="Pfam" id="PF00144"/>
    </source>
</evidence>
<dbReference type="InterPro" id="IPR012338">
    <property type="entry name" value="Beta-lactam/transpept-like"/>
</dbReference>
<dbReference type="AlphaFoldDB" id="A0A9X2B5T6"/>
<dbReference type="PANTHER" id="PTHR46825:SF11">
    <property type="entry name" value="PENICILLIN-BINDING PROTEIN 4"/>
    <property type="match status" value="1"/>
</dbReference>
<dbReference type="EMBL" id="JALIRP010000006">
    <property type="protein sequence ID" value="MCJ8013112.1"/>
    <property type="molecule type" value="Genomic_DNA"/>
</dbReference>
<organism evidence="6 7">
    <name type="scientific">Paenibacillus mangrovi</name>
    <dbReference type="NCBI Taxonomy" id="2931978"/>
    <lineage>
        <taxon>Bacteria</taxon>
        <taxon>Bacillati</taxon>
        <taxon>Bacillota</taxon>
        <taxon>Bacilli</taxon>
        <taxon>Bacillales</taxon>
        <taxon>Paenibacillaceae</taxon>
        <taxon>Paenibacillus</taxon>
    </lineage>
</organism>
<keyword evidence="7" id="KW-1185">Reference proteome</keyword>
<evidence type="ECO:0000256" key="4">
    <source>
        <dbReference type="SAM" id="SignalP"/>
    </source>
</evidence>
<feature type="domain" description="Beta-lactamase-related" evidence="5">
    <location>
        <begin position="41"/>
        <end position="358"/>
    </location>
</feature>
<accession>A0A9X2B5T6</accession>
<feature type="signal peptide" evidence="4">
    <location>
        <begin position="1"/>
        <end position="31"/>
    </location>
</feature>
<proteinExistence type="predicted"/>
<evidence type="ECO:0000313" key="7">
    <source>
        <dbReference type="Proteomes" id="UP001139347"/>
    </source>
</evidence>
<feature type="transmembrane region" description="Helical" evidence="3">
    <location>
        <begin position="431"/>
        <end position="452"/>
    </location>
</feature>
<evidence type="ECO:0000256" key="3">
    <source>
        <dbReference type="SAM" id="Phobius"/>
    </source>
</evidence>
<dbReference type="Proteomes" id="UP001139347">
    <property type="component" value="Unassembled WGS sequence"/>
</dbReference>
<feature type="transmembrane region" description="Helical" evidence="3">
    <location>
        <begin position="472"/>
        <end position="493"/>
    </location>
</feature>
<dbReference type="InterPro" id="IPR050491">
    <property type="entry name" value="AmpC-like"/>
</dbReference>
<comment type="caution">
    <text evidence="6">The sequence shown here is derived from an EMBL/GenBank/DDBJ whole genome shotgun (WGS) entry which is preliminary data.</text>
</comment>
<dbReference type="GO" id="GO:0016020">
    <property type="term" value="C:membrane"/>
    <property type="evidence" value="ECO:0007669"/>
    <property type="project" value="UniProtKB-SubCell"/>
</dbReference>
<dbReference type="PANTHER" id="PTHR46825">
    <property type="entry name" value="D-ALANYL-D-ALANINE-CARBOXYPEPTIDASE/ENDOPEPTIDASE AMPH"/>
    <property type="match status" value="1"/>
</dbReference>
<feature type="chain" id="PRO_5040900202" evidence="4">
    <location>
        <begin position="32"/>
        <end position="513"/>
    </location>
</feature>
<name>A0A9X2B5T6_9BACL</name>
<keyword evidence="3" id="KW-0812">Transmembrane</keyword>
<keyword evidence="4" id="KW-0732">Signal</keyword>
<dbReference type="Pfam" id="PF00144">
    <property type="entry name" value="Beta-lactamase"/>
    <property type="match status" value="1"/>
</dbReference>
<gene>
    <name evidence="6" type="ORF">MUG84_15350</name>
</gene>
<dbReference type="RefSeq" id="WP_244726174.1">
    <property type="nucleotide sequence ID" value="NZ_JALIRP010000006.1"/>
</dbReference>